<dbReference type="Gene3D" id="1.10.3210.10">
    <property type="entry name" value="Hypothetical protein af1432"/>
    <property type="match status" value="1"/>
</dbReference>
<name>A0A414P0Y7_9FIRM</name>
<feature type="domain" description="HD-GYP" evidence="1">
    <location>
        <begin position="1"/>
        <end position="156"/>
    </location>
</feature>
<dbReference type="InterPro" id="IPR052020">
    <property type="entry name" value="Cyclic_di-GMP/3'3'-cGAMP_PDE"/>
</dbReference>
<dbReference type="EMBL" id="QRHG01000054">
    <property type="protein sequence ID" value="RHF56107.1"/>
    <property type="molecule type" value="Genomic_DNA"/>
</dbReference>
<dbReference type="InterPro" id="IPR003607">
    <property type="entry name" value="HD/PDEase_dom"/>
</dbReference>
<organism evidence="2 3">
    <name type="scientific">[Ruminococcus] lactaris</name>
    <dbReference type="NCBI Taxonomy" id="46228"/>
    <lineage>
        <taxon>Bacteria</taxon>
        <taxon>Bacillati</taxon>
        <taxon>Bacillota</taxon>
        <taxon>Clostridia</taxon>
        <taxon>Lachnospirales</taxon>
        <taxon>Lachnospiraceae</taxon>
        <taxon>Mediterraneibacter</taxon>
    </lineage>
</organism>
<dbReference type="Pfam" id="PF13487">
    <property type="entry name" value="HD_5"/>
    <property type="match status" value="1"/>
</dbReference>
<dbReference type="PANTHER" id="PTHR45228:SF4">
    <property type="entry name" value="LIPOPROTEIN"/>
    <property type="match status" value="1"/>
</dbReference>
<dbReference type="PROSITE" id="PS51832">
    <property type="entry name" value="HD_GYP"/>
    <property type="match status" value="1"/>
</dbReference>
<dbReference type="SUPFAM" id="SSF109604">
    <property type="entry name" value="HD-domain/PDEase-like"/>
    <property type="match status" value="1"/>
</dbReference>
<accession>A0A414P0Y7</accession>
<protein>
    <submittedName>
        <fullName evidence="2">HD domain-containing protein</fullName>
    </submittedName>
</protein>
<evidence type="ECO:0000259" key="1">
    <source>
        <dbReference type="PROSITE" id="PS51832"/>
    </source>
</evidence>
<sequence>MGYYTKQIYRQLQKDYPEYGITDEEIETIAHLAPIHDIGKIRVPIEILNKEGKLTEEEWNIIRQHPLVGAEMTKWFPKGSETKQLNQYSYEICRHHHERYDGFGYPDGLKGEEIPLCAQVVGLADAYDALVSVRPYKRKITSKEAVNMILDGACGA</sequence>
<evidence type="ECO:0000313" key="2">
    <source>
        <dbReference type="EMBL" id="RHF56107.1"/>
    </source>
</evidence>
<dbReference type="Proteomes" id="UP000284902">
    <property type="component" value="Unassembled WGS sequence"/>
</dbReference>
<dbReference type="CDD" id="cd00077">
    <property type="entry name" value="HDc"/>
    <property type="match status" value="1"/>
</dbReference>
<dbReference type="PANTHER" id="PTHR45228">
    <property type="entry name" value="CYCLIC DI-GMP PHOSPHODIESTERASE TM_0186-RELATED"/>
    <property type="match status" value="1"/>
</dbReference>
<gene>
    <name evidence="2" type="ORF">DW672_13080</name>
</gene>
<dbReference type="RefSeq" id="WP_118213293.1">
    <property type="nucleotide sequence ID" value="NZ_JAQEAN010000075.1"/>
</dbReference>
<dbReference type="InterPro" id="IPR037522">
    <property type="entry name" value="HD_GYP_dom"/>
</dbReference>
<evidence type="ECO:0000313" key="3">
    <source>
        <dbReference type="Proteomes" id="UP000284902"/>
    </source>
</evidence>
<dbReference type="AlphaFoldDB" id="A0A414P0Y7"/>
<reference evidence="2 3" key="1">
    <citation type="submission" date="2018-08" db="EMBL/GenBank/DDBJ databases">
        <title>A genome reference for cultivated species of the human gut microbiota.</title>
        <authorList>
            <person name="Zou Y."/>
            <person name="Xue W."/>
            <person name="Luo G."/>
        </authorList>
    </citation>
    <scope>NUCLEOTIDE SEQUENCE [LARGE SCALE GENOMIC DNA]</scope>
    <source>
        <strain evidence="2 3">AM25-1LB</strain>
    </source>
</reference>
<proteinExistence type="predicted"/>
<comment type="caution">
    <text evidence="2">The sequence shown here is derived from an EMBL/GenBank/DDBJ whole genome shotgun (WGS) entry which is preliminary data.</text>
</comment>